<dbReference type="Proteomes" id="UP000799537">
    <property type="component" value="Unassembled WGS sequence"/>
</dbReference>
<keyword evidence="8" id="KW-1185">Reference proteome</keyword>
<evidence type="ECO:0000313" key="7">
    <source>
        <dbReference type="EMBL" id="KAF2163495.1"/>
    </source>
</evidence>
<organism evidence="7 8">
    <name type="scientific">Zasmidium cellare ATCC 36951</name>
    <dbReference type="NCBI Taxonomy" id="1080233"/>
    <lineage>
        <taxon>Eukaryota</taxon>
        <taxon>Fungi</taxon>
        <taxon>Dikarya</taxon>
        <taxon>Ascomycota</taxon>
        <taxon>Pezizomycotina</taxon>
        <taxon>Dothideomycetes</taxon>
        <taxon>Dothideomycetidae</taxon>
        <taxon>Mycosphaerellales</taxon>
        <taxon>Mycosphaerellaceae</taxon>
        <taxon>Zasmidium</taxon>
    </lineage>
</organism>
<keyword evidence="1" id="KW-0479">Metal-binding</keyword>
<dbReference type="AlphaFoldDB" id="A0A6A6C8Y6"/>
<sequence length="290" mass="32407">MPPRSSPSSSKPRTCTVCGDHLTTSQVSVIEDSLVCTACVQELFELSLANENNFPPHWGKAVLNPKNFKQILDPAFFKKYACLENFDLGEDTEGETEGGPLEIDHVCSKEQGKLDPFEGLRSGKDYQICPNEGCRRPAELAAGCNHIACPCGTNYCFICAKPAEELSDHWKLGGCPRYGQPGSSSALYNDDIRLANDDDESDVENEDLWRWQMQTLLEQQGLQEPEPEQAGNRSRDDRDSEPHRTSARRTNSRLREPGGHRRIDHRAPMSDHDLGNHTEVTGDQSVDYDK</sequence>
<dbReference type="Pfam" id="PF01485">
    <property type="entry name" value="IBR"/>
    <property type="match status" value="1"/>
</dbReference>
<name>A0A6A6C8Y6_ZASCE</name>
<accession>A0A6A6C8Y6</accession>
<dbReference type="Gene3D" id="1.20.120.1750">
    <property type="match status" value="1"/>
</dbReference>
<keyword evidence="2" id="KW-0863">Zinc-finger</keyword>
<protein>
    <recommendedName>
        <fullName evidence="6">IBR domain-containing protein</fullName>
    </recommendedName>
</protein>
<feature type="domain" description="IBR" evidence="6">
    <location>
        <begin position="121"/>
        <end position="164"/>
    </location>
</feature>
<keyword evidence="4" id="KW-0862">Zinc</keyword>
<dbReference type="RefSeq" id="XP_033664384.1">
    <property type="nucleotide sequence ID" value="XM_033807959.1"/>
</dbReference>
<evidence type="ECO:0000313" key="8">
    <source>
        <dbReference type="Proteomes" id="UP000799537"/>
    </source>
</evidence>
<evidence type="ECO:0000256" key="1">
    <source>
        <dbReference type="ARBA" id="ARBA00022723"/>
    </source>
</evidence>
<gene>
    <name evidence="7" type="ORF">M409DRAFT_26106</name>
</gene>
<dbReference type="OrthoDB" id="3650316at2759"/>
<evidence type="ECO:0000256" key="2">
    <source>
        <dbReference type="ARBA" id="ARBA00022771"/>
    </source>
</evidence>
<evidence type="ECO:0000256" key="4">
    <source>
        <dbReference type="ARBA" id="ARBA00022833"/>
    </source>
</evidence>
<dbReference type="GO" id="GO:0008270">
    <property type="term" value="F:zinc ion binding"/>
    <property type="evidence" value="ECO:0007669"/>
    <property type="project" value="UniProtKB-KW"/>
</dbReference>
<dbReference type="InterPro" id="IPR002867">
    <property type="entry name" value="IBR_dom"/>
</dbReference>
<dbReference type="GeneID" id="54561231"/>
<keyword evidence="3" id="KW-0833">Ubl conjugation pathway</keyword>
<dbReference type="SUPFAM" id="SSF57850">
    <property type="entry name" value="RING/U-box"/>
    <property type="match status" value="1"/>
</dbReference>
<evidence type="ECO:0000256" key="5">
    <source>
        <dbReference type="SAM" id="MobiDB-lite"/>
    </source>
</evidence>
<evidence type="ECO:0000259" key="6">
    <source>
        <dbReference type="Pfam" id="PF01485"/>
    </source>
</evidence>
<feature type="region of interest" description="Disordered" evidence="5">
    <location>
        <begin position="218"/>
        <end position="290"/>
    </location>
</feature>
<dbReference type="EMBL" id="ML993608">
    <property type="protein sequence ID" value="KAF2163495.1"/>
    <property type="molecule type" value="Genomic_DNA"/>
</dbReference>
<feature type="compositionally biased region" description="Basic and acidic residues" evidence="5">
    <location>
        <begin position="253"/>
        <end position="276"/>
    </location>
</feature>
<evidence type="ECO:0000256" key="3">
    <source>
        <dbReference type="ARBA" id="ARBA00022786"/>
    </source>
</evidence>
<reference evidence="7" key="1">
    <citation type="journal article" date="2020" name="Stud. Mycol.">
        <title>101 Dothideomycetes genomes: a test case for predicting lifestyles and emergence of pathogens.</title>
        <authorList>
            <person name="Haridas S."/>
            <person name="Albert R."/>
            <person name="Binder M."/>
            <person name="Bloem J."/>
            <person name="Labutti K."/>
            <person name="Salamov A."/>
            <person name="Andreopoulos B."/>
            <person name="Baker S."/>
            <person name="Barry K."/>
            <person name="Bills G."/>
            <person name="Bluhm B."/>
            <person name="Cannon C."/>
            <person name="Castanera R."/>
            <person name="Culley D."/>
            <person name="Daum C."/>
            <person name="Ezra D."/>
            <person name="Gonzalez J."/>
            <person name="Henrissat B."/>
            <person name="Kuo A."/>
            <person name="Liang C."/>
            <person name="Lipzen A."/>
            <person name="Lutzoni F."/>
            <person name="Magnuson J."/>
            <person name="Mondo S."/>
            <person name="Nolan M."/>
            <person name="Ohm R."/>
            <person name="Pangilinan J."/>
            <person name="Park H.-J."/>
            <person name="Ramirez L."/>
            <person name="Alfaro M."/>
            <person name="Sun H."/>
            <person name="Tritt A."/>
            <person name="Yoshinaga Y."/>
            <person name="Zwiers L.-H."/>
            <person name="Turgeon B."/>
            <person name="Goodwin S."/>
            <person name="Spatafora J."/>
            <person name="Crous P."/>
            <person name="Grigoriev I."/>
        </authorList>
    </citation>
    <scope>NUCLEOTIDE SEQUENCE</scope>
    <source>
        <strain evidence="7">ATCC 36951</strain>
    </source>
</reference>
<feature type="compositionally biased region" description="Basic and acidic residues" evidence="5">
    <location>
        <begin position="233"/>
        <end position="244"/>
    </location>
</feature>
<proteinExistence type="predicted"/>